<gene>
    <name evidence="1" type="ORF">R1sor_015587</name>
</gene>
<name>A0ABD3HD08_9MARC</name>
<reference evidence="1 2" key="1">
    <citation type="submission" date="2024-09" db="EMBL/GenBank/DDBJ databases">
        <title>Chromosome-scale assembly of Riccia sorocarpa.</title>
        <authorList>
            <person name="Paukszto L."/>
        </authorList>
    </citation>
    <scope>NUCLEOTIDE SEQUENCE [LARGE SCALE GENOMIC DNA]</scope>
    <source>
        <strain evidence="1">LP-2024</strain>
        <tissue evidence="1">Aerial parts of the thallus</tissue>
    </source>
</reference>
<accession>A0ABD3HD08</accession>
<organism evidence="1 2">
    <name type="scientific">Riccia sorocarpa</name>
    <dbReference type="NCBI Taxonomy" id="122646"/>
    <lineage>
        <taxon>Eukaryota</taxon>
        <taxon>Viridiplantae</taxon>
        <taxon>Streptophyta</taxon>
        <taxon>Embryophyta</taxon>
        <taxon>Marchantiophyta</taxon>
        <taxon>Marchantiopsida</taxon>
        <taxon>Marchantiidae</taxon>
        <taxon>Marchantiales</taxon>
        <taxon>Ricciaceae</taxon>
        <taxon>Riccia</taxon>
    </lineage>
</organism>
<dbReference type="AlphaFoldDB" id="A0ABD3HD08"/>
<comment type="caution">
    <text evidence="1">The sequence shown here is derived from an EMBL/GenBank/DDBJ whole genome shotgun (WGS) entry which is preliminary data.</text>
</comment>
<keyword evidence="2" id="KW-1185">Reference proteome</keyword>
<protein>
    <submittedName>
        <fullName evidence="1">Uncharacterized protein</fullName>
    </submittedName>
</protein>
<dbReference type="EMBL" id="JBJQOH010000004">
    <property type="protein sequence ID" value="KAL3689278.1"/>
    <property type="molecule type" value="Genomic_DNA"/>
</dbReference>
<sequence>MEFISIARKLFRLASLSENNFEKLSSLIEGLWEDMRRENKFQEDLAVVLRARSCCEGFILDEVILRICYFWAIHPAVGQFVCLDGFENAALQEGRKEMLSASLKWLNDESERCMDYILADKTRFVAYVFTSAIFDEE</sequence>
<dbReference type="Proteomes" id="UP001633002">
    <property type="component" value="Unassembled WGS sequence"/>
</dbReference>
<evidence type="ECO:0000313" key="2">
    <source>
        <dbReference type="Proteomes" id="UP001633002"/>
    </source>
</evidence>
<proteinExistence type="predicted"/>
<evidence type="ECO:0000313" key="1">
    <source>
        <dbReference type="EMBL" id="KAL3689278.1"/>
    </source>
</evidence>